<evidence type="ECO:0000313" key="2">
    <source>
        <dbReference type="EMBL" id="SCW89423.1"/>
    </source>
</evidence>
<evidence type="ECO:0000313" key="3">
    <source>
        <dbReference type="Proteomes" id="UP000199542"/>
    </source>
</evidence>
<dbReference type="EMBL" id="FMTM01000019">
    <property type="protein sequence ID" value="SCW89423.1"/>
    <property type="molecule type" value="Genomic_DNA"/>
</dbReference>
<evidence type="ECO:0008006" key="4">
    <source>
        <dbReference type="Google" id="ProtNLM"/>
    </source>
</evidence>
<dbReference type="AlphaFoldDB" id="A0A1G4U6Y9"/>
<name>A0A1G4U6Y9_9HYPH</name>
<feature type="chain" id="PRO_5011522717" description="Porin" evidence="1">
    <location>
        <begin position="21"/>
        <end position="105"/>
    </location>
</feature>
<sequence length="105" mass="11760">MINRLAALPVIFLVSLPAAAGNYRPDNGCTLAYPQSALKNGSVKLYSTRTCRFSLFGTVDENQMSGIGYVKAVELLAIRSVSRNWHWIVPAPVKHSNPIWRWLWS</sequence>
<dbReference type="Proteomes" id="UP000199542">
    <property type="component" value="Unassembled WGS sequence"/>
</dbReference>
<keyword evidence="1" id="KW-0732">Signal</keyword>
<reference evidence="2 3" key="1">
    <citation type="submission" date="2016-10" db="EMBL/GenBank/DDBJ databases">
        <authorList>
            <person name="de Groot N.N."/>
        </authorList>
    </citation>
    <scope>NUCLEOTIDE SEQUENCE [LARGE SCALE GENOMIC DNA]</scope>
    <source>
        <strain evidence="2 3">CGMCC 1.3401</strain>
    </source>
</reference>
<accession>A0A1G4U6Y9</accession>
<protein>
    <recommendedName>
        <fullName evidence="4">Porin</fullName>
    </recommendedName>
</protein>
<evidence type="ECO:0000256" key="1">
    <source>
        <dbReference type="SAM" id="SignalP"/>
    </source>
</evidence>
<gene>
    <name evidence="2" type="ORF">SAMN02927900_06283</name>
</gene>
<feature type="signal peptide" evidence="1">
    <location>
        <begin position="1"/>
        <end position="20"/>
    </location>
</feature>
<organism evidence="2 3">
    <name type="scientific">Rhizobium mongolense subsp. loessense</name>
    <dbReference type="NCBI Taxonomy" id="158890"/>
    <lineage>
        <taxon>Bacteria</taxon>
        <taxon>Pseudomonadati</taxon>
        <taxon>Pseudomonadota</taxon>
        <taxon>Alphaproteobacteria</taxon>
        <taxon>Hyphomicrobiales</taxon>
        <taxon>Rhizobiaceae</taxon>
        <taxon>Rhizobium/Agrobacterium group</taxon>
        <taxon>Rhizobium</taxon>
    </lineage>
</organism>
<proteinExistence type="predicted"/>